<dbReference type="SUPFAM" id="SSF50800">
    <property type="entry name" value="PK beta-barrel domain-like"/>
    <property type="match status" value="1"/>
</dbReference>
<gene>
    <name evidence="2" type="ORF">OHC33_002102</name>
</gene>
<dbReference type="SUPFAM" id="SSF141673">
    <property type="entry name" value="MOSC N-terminal domain-like"/>
    <property type="match status" value="1"/>
</dbReference>
<feature type="domain" description="MOSC" evidence="1">
    <location>
        <begin position="166"/>
        <end position="333"/>
    </location>
</feature>
<proteinExistence type="predicted"/>
<dbReference type="EMBL" id="JAKLMC020000004">
    <property type="protein sequence ID" value="KAK5956616.1"/>
    <property type="molecule type" value="Genomic_DNA"/>
</dbReference>
<dbReference type="PANTHER" id="PTHR14237:SF19">
    <property type="entry name" value="MITOCHONDRIAL AMIDOXIME REDUCING COMPONENT 1"/>
    <property type="match status" value="1"/>
</dbReference>
<protein>
    <recommendedName>
        <fullName evidence="1">MOSC domain-containing protein</fullName>
    </recommendedName>
</protein>
<evidence type="ECO:0000259" key="1">
    <source>
        <dbReference type="PROSITE" id="PS51340"/>
    </source>
</evidence>
<dbReference type="PROSITE" id="PS51340">
    <property type="entry name" value="MOSC"/>
    <property type="match status" value="1"/>
</dbReference>
<reference evidence="2 3" key="1">
    <citation type="submission" date="2022-12" db="EMBL/GenBank/DDBJ databases">
        <title>Genomic features and morphological characterization of a novel Knufia sp. strain isolated from spacecraft assembly facility.</title>
        <authorList>
            <person name="Teixeira M."/>
            <person name="Chander A.M."/>
            <person name="Stajich J.E."/>
            <person name="Venkateswaran K."/>
        </authorList>
    </citation>
    <scope>NUCLEOTIDE SEQUENCE [LARGE SCALE GENOMIC DNA]</scope>
    <source>
        <strain evidence="2 3">FJI-L2-BK-P2</strain>
    </source>
</reference>
<accession>A0AAN8IAE0</accession>
<keyword evidence="3" id="KW-1185">Reference proteome</keyword>
<dbReference type="Pfam" id="PF03473">
    <property type="entry name" value="MOSC"/>
    <property type="match status" value="1"/>
</dbReference>
<dbReference type="AlphaFoldDB" id="A0AAN8IAE0"/>
<dbReference type="InterPro" id="IPR005303">
    <property type="entry name" value="MOCOS_middle"/>
</dbReference>
<evidence type="ECO:0000313" key="3">
    <source>
        <dbReference type="Proteomes" id="UP001316803"/>
    </source>
</evidence>
<evidence type="ECO:0000313" key="2">
    <source>
        <dbReference type="EMBL" id="KAK5956616.1"/>
    </source>
</evidence>
<dbReference type="PANTHER" id="PTHR14237">
    <property type="entry name" value="MOLYBDOPTERIN COFACTOR SULFURASE MOSC"/>
    <property type="match status" value="1"/>
</dbReference>
<sequence length="351" mass="39597">MGEYPKTTRITDLKIYPIKSCRGFSIKSSTLTRKGLQYDRCCMFIDAKKVFITIRDKPEMTLIQTAIEHDAEGRGILKVTFPAVIKTEGQDPKPDYDNATTVSVPLEADQDWLDKNAELIEAEIWKYDTDAYAFTSPDVADVVNNYFTAWDPDSQVKLVTKGPTPRQCRGNGDPQYLGRKEFVNFPDVLPVQVANEVSMRELNGRLTQSGAREITIERFRPNIIVDSKNLRAWEEDEWKTLRINPPKTYLGSLSTLTGLNNESVDVDVAARCARCHVPNVDPVTAVPDKKEPWGTLYAYRRVDDGVKYKPCFGMLCCPRNEGPVEVGMEVEIREVMQAAGGKGEHKYVKGF</sequence>
<dbReference type="GO" id="GO:0003824">
    <property type="term" value="F:catalytic activity"/>
    <property type="evidence" value="ECO:0007669"/>
    <property type="project" value="InterPro"/>
</dbReference>
<dbReference type="InterPro" id="IPR005302">
    <property type="entry name" value="MoCF_Sase_C"/>
</dbReference>
<dbReference type="Proteomes" id="UP001316803">
    <property type="component" value="Unassembled WGS sequence"/>
</dbReference>
<dbReference type="GO" id="GO:0030151">
    <property type="term" value="F:molybdenum ion binding"/>
    <property type="evidence" value="ECO:0007669"/>
    <property type="project" value="InterPro"/>
</dbReference>
<dbReference type="GO" id="GO:0030170">
    <property type="term" value="F:pyridoxal phosphate binding"/>
    <property type="evidence" value="ECO:0007669"/>
    <property type="project" value="InterPro"/>
</dbReference>
<organism evidence="2 3">
    <name type="scientific">Knufia fluminis</name>
    <dbReference type="NCBI Taxonomy" id="191047"/>
    <lineage>
        <taxon>Eukaryota</taxon>
        <taxon>Fungi</taxon>
        <taxon>Dikarya</taxon>
        <taxon>Ascomycota</taxon>
        <taxon>Pezizomycotina</taxon>
        <taxon>Eurotiomycetes</taxon>
        <taxon>Chaetothyriomycetidae</taxon>
        <taxon>Chaetothyriales</taxon>
        <taxon>Trichomeriaceae</taxon>
        <taxon>Knufia</taxon>
    </lineage>
</organism>
<name>A0AAN8IAE0_9EURO</name>
<dbReference type="InterPro" id="IPR011037">
    <property type="entry name" value="Pyrv_Knase-like_insert_dom_sf"/>
</dbReference>
<dbReference type="Pfam" id="PF03476">
    <property type="entry name" value="MOSC_N"/>
    <property type="match status" value="1"/>
</dbReference>
<comment type="caution">
    <text evidence="2">The sequence shown here is derived from an EMBL/GenBank/DDBJ whole genome shotgun (WGS) entry which is preliminary data.</text>
</comment>